<name>A0A6C0AJ82_9ZZZZ</name>
<feature type="transmembrane region" description="Helical" evidence="1">
    <location>
        <begin position="12"/>
        <end position="32"/>
    </location>
</feature>
<feature type="transmembrane region" description="Helical" evidence="1">
    <location>
        <begin position="52"/>
        <end position="75"/>
    </location>
</feature>
<proteinExistence type="predicted"/>
<sequence length="76" mass="8220">MAGPTAAQKLQISAFQGLLFYILANPITFRVMDGLVTSMTGPYTTFRIFENGLPTGFGLLLHAGVFFAVTLGLMYV</sequence>
<dbReference type="EMBL" id="MN740652">
    <property type="protein sequence ID" value="QHS79792.1"/>
    <property type="molecule type" value="Genomic_DNA"/>
</dbReference>
<organism evidence="2">
    <name type="scientific">viral metagenome</name>
    <dbReference type="NCBI Taxonomy" id="1070528"/>
    <lineage>
        <taxon>unclassified sequences</taxon>
        <taxon>metagenomes</taxon>
        <taxon>organismal metagenomes</taxon>
    </lineage>
</organism>
<keyword evidence="1" id="KW-0472">Membrane</keyword>
<protein>
    <submittedName>
        <fullName evidence="2">Uncharacterized protein</fullName>
    </submittedName>
</protein>
<evidence type="ECO:0000313" key="2">
    <source>
        <dbReference type="EMBL" id="QHS79792.1"/>
    </source>
</evidence>
<accession>A0A6C0AJ82</accession>
<evidence type="ECO:0000256" key="1">
    <source>
        <dbReference type="SAM" id="Phobius"/>
    </source>
</evidence>
<keyword evidence="1" id="KW-1133">Transmembrane helix</keyword>
<reference evidence="2" key="1">
    <citation type="journal article" date="2020" name="Nature">
        <title>Giant virus diversity and host interactions through global metagenomics.</title>
        <authorList>
            <person name="Schulz F."/>
            <person name="Roux S."/>
            <person name="Paez-Espino D."/>
            <person name="Jungbluth S."/>
            <person name="Walsh D.A."/>
            <person name="Denef V.J."/>
            <person name="McMahon K.D."/>
            <person name="Konstantinidis K.T."/>
            <person name="Eloe-Fadrosh E.A."/>
            <person name="Kyrpides N.C."/>
            <person name="Woyke T."/>
        </authorList>
    </citation>
    <scope>NUCLEOTIDE SEQUENCE</scope>
    <source>
        <strain evidence="2">GVMAG-S-1035303-20</strain>
    </source>
</reference>
<keyword evidence="1" id="KW-0812">Transmembrane</keyword>
<dbReference type="AlphaFoldDB" id="A0A6C0AJ82"/>